<protein>
    <recommendedName>
        <fullName evidence="1">Beta-lactamase-related domain-containing protein</fullName>
    </recommendedName>
</protein>
<evidence type="ECO:0000313" key="2">
    <source>
        <dbReference type="EMBL" id="GAC69430.1"/>
    </source>
</evidence>
<dbReference type="InterPro" id="IPR001466">
    <property type="entry name" value="Beta-lactam-related"/>
</dbReference>
<accession>M0QLB2</accession>
<dbReference type="InterPro" id="IPR050789">
    <property type="entry name" value="Diverse_Enzym_Activities"/>
</dbReference>
<feature type="domain" description="Beta-lactamase-related" evidence="1">
    <location>
        <begin position="31"/>
        <end position="253"/>
    </location>
</feature>
<organism evidence="2 3">
    <name type="scientific">Gordonia soli NBRC 108243</name>
    <dbReference type="NCBI Taxonomy" id="1223545"/>
    <lineage>
        <taxon>Bacteria</taxon>
        <taxon>Bacillati</taxon>
        <taxon>Actinomycetota</taxon>
        <taxon>Actinomycetes</taxon>
        <taxon>Mycobacteriales</taxon>
        <taxon>Gordoniaceae</taxon>
        <taxon>Gordonia</taxon>
    </lineage>
</organism>
<dbReference type="Gene3D" id="3.40.710.10">
    <property type="entry name" value="DD-peptidase/beta-lactamase superfamily"/>
    <property type="match status" value="1"/>
</dbReference>
<reference evidence="2 3" key="1">
    <citation type="submission" date="2013-01" db="EMBL/GenBank/DDBJ databases">
        <title>Whole genome shotgun sequence of Gordonia soli NBRC 108243.</title>
        <authorList>
            <person name="Isaki-Nakamura S."/>
            <person name="Hosoyama A."/>
            <person name="Tsuchikane K."/>
            <person name="Ando Y."/>
            <person name="Baba S."/>
            <person name="Ohji S."/>
            <person name="Hamada M."/>
            <person name="Tamura T."/>
            <person name="Yamazoe A."/>
            <person name="Yamazaki S."/>
            <person name="Fujita N."/>
        </authorList>
    </citation>
    <scope>NUCLEOTIDE SEQUENCE [LARGE SCALE GENOMIC DNA]</scope>
    <source>
        <strain evidence="2 3">NBRC 108243</strain>
    </source>
</reference>
<evidence type="ECO:0000313" key="3">
    <source>
        <dbReference type="Proteomes" id="UP000011666"/>
    </source>
</evidence>
<dbReference type="PANTHER" id="PTHR43283:SF15">
    <property type="entry name" value="CONSERVED PROTEIN"/>
    <property type="match status" value="1"/>
</dbReference>
<dbReference type="PANTHER" id="PTHR43283">
    <property type="entry name" value="BETA-LACTAMASE-RELATED"/>
    <property type="match status" value="1"/>
</dbReference>
<dbReference type="EMBL" id="BANX01000024">
    <property type="protein sequence ID" value="GAC69430.1"/>
    <property type="molecule type" value="Genomic_DNA"/>
</dbReference>
<dbReference type="AlphaFoldDB" id="M0QLB2"/>
<proteinExistence type="predicted"/>
<evidence type="ECO:0000259" key="1">
    <source>
        <dbReference type="Pfam" id="PF00144"/>
    </source>
</evidence>
<dbReference type="OrthoDB" id="3336932at2"/>
<dbReference type="InterPro" id="IPR012338">
    <property type="entry name" value="Beta-lactam/transpept-like"/>
</dbReference>
<comment type="caution">
    <text evidence="2">The sequence shown here is derived from an EMBL/GenBank/DDBJ whole genome shotgun (WGS) entry which is preliminary data.</text>
</comment>
<dbReference type="STRING" id="1223545.GS4_24_00780"/>
<name>M0QLB2_9ACTN</name>
<dbReference type="Proteomes" id="UP000011666">
    <property type="component" value="Unassembled WGS sequence"/>
</dbReference>
<dbReference type="Pfam" id="PF00144">
    <property type="entry name" value="Beta-lactamase"/>
    <property type="match status" value="1"/>
</dbReference>
<sequence>MPLLDALSDWPVDNVAAAVIDPTGVAETFGDPDRVFDLASVTKLLTATAVLLAVEEEAVALDDHAGPPGSTIAHLLAHASGLGYSEPTAEAGPGERRIYSNVGFQLLAESIEAATDIPFPEYLRQAVFEPLGMSSSELAGPAGHAGRSTVADLARFAGDLLRPQLLSEELYARATTVEFAGLDGFVPGYGKHSPNDWGLGFEIRAHKTPHWTGESQSPATFGHFGQAGTYLWVDPGLDAACVVLTDRQFGAWAKPLWAYFNETVAHELRDR</sequence>
<dbReference type="SUPFAM" id="SSF56601">
    <property type="entry name" value="beta-lactamase/transpeptidase-like"/>
    <property type="match status" value="1"/>
</dbReference>
<gene>
    <name evidence="2" type="ORF">GS4_24_00780</name>
</gene>
<keyword evidence="3" id="KW-1185">Reference proteome</keyword>
<dbReference type="eggNOG" id="COG1680">
    <property type="taxonomic scope" value="Bacteria"/>
</dbReference>
<dbReference type="RefSeq" id="WP_007622498.1">
    <property type="nucleotide sequence ID" value="NZ_BANX01000024.1"/>
</dbReference>